<evidence type="ECO:0000313" key="1">
    <source>
        <dbReference type="EMBL" id="CAF1209051.1"/>
    </source>
</evidence>
<name>A0A8S2EQ71_9BILA</name>
<proteinExistence type="predicted"/>
<evidence type="ECO:0000313" key="2">
    <source>
        <dbReference type="EMBL" id="CAF4018157.1"/>
    </source>
</evidence>
<evidence type="ECO:0000313" key="3">
    <source>
        <dbReference type="Proteomes" id="UP000677228"/>
    </source>
</evidence>
<dbReference type="AlphaFoldDB" id="A0A8S2EQ71"/>
<sequence length="333" mass="38311">MVISISLQNNVGKVTSAMLPDSFKMDEFTKMLSEKLGDIEGHRFVMDGKQLRLNDEQTFNQQKEQITNGKVIFVLDRLPGGTDTVVNEPYISKSIDLIMSALPFELLSMFKTDGICTACRDNTQCLTLCCTQVCEDCFPKYFKSKHFKLKCMNPTCTKTLNSQDYFRTQKFQNLMSDFEGKQQLIQNIDCQICRCGALMINDKMYSQQECQKCKRRLCFFCNKDWDESKMKNMLYTCKNNCDYEAKITYELVPMKDSNPPMQIPNRRCCPKCFNTGAYGGVCKYHKCTSCGYDFCFICLESKEDCNKKFAKPYGSCQGLKEAGYNIFPKINDS</sequence>
<protein>
    <recommendedName>
        <fullName evidence="4">Ubiquitin-like domain-containing protein</fullName>
    </recommendedName>
</protein>
<dbReference type="SUPFAM" id="SSF57850">
    <property type="entry name" value="RING/U-box"/>
    <property type="match status" value="1"/>
</dbReference>
<comment type="caution">
    <text evidence="1">The sequence shown here is derived from an EMBL/GenBank/DDBJ whole genome shotgun (WGS) entry which is preliminary data.</text>
</comment>
<dbReference type="GO" id="GO:0004842">
    <property type="term" value="F:ubiquitin-protein transferase activity"/>
    <property type="evidence" value="ECO:0007669"/>
    <property type="project" value="InterPro"/>
</dbReference>
<organism evidence="1 3">
    <name type="scientific">Didymodactylos carnosus</name>
    <dbReference type="NCBI Taxonomy" id="1234261"/>
    <lineage>
        <taxon>Eukaryota</taxon>
        <taxon>Metazoa</taxon>
        <taxon>Spiralia</taxon>
        <taxon>Gnathifera</taxon>
        <taxon>Rotifera</taxon>
        <taxon>Eurotatoria</taxon>
        <taxon>Bdelloidea</taxon>
        <taxon>Philodinida</taxon>
        <taxon>Philodinidae</taxon>
        <taxon>Didymodactylos</taxon>
    </lineage>
</organism>
<accession>A0A8S2EQ71</accession>
<dbReference type="PANTHER" id="PTHR11685">
    <property type="entry name" value="RBR FAMILY RING FINGER AND IBR DOMAIN-CONTAINING"/>
    <property type="match status" value="1"/>
</dbReference>
<dbReference type="Proteomes" id="UP000677228">
    <property type="component" value="Unassembled WGS sequence"/>
</dbReference>
<dbReference type="Proteomes" id="UP000682733">
    <property type="component" value="Unassembled WGS sequence"/>
</dbReference>
<dbReference type="EMBL" id="CAJNOK010014633">
    <property type="protein sequence ID" value="CAF1209051.1"/>
    <property type="molecule type" value="Genomic_DNA"/>
</dbReference>
<dbReference type="EMBL" id="CAJOBA010036167">
    <property type="protein sequence ID" value="CAF4018157.1"/>
    <property type="molecule type" value="Genomic_DNA"/>
</dbReference>
<evidence type="ECO:0008006" key="4">
    <source>
        <dbReference type="Google" id="ProtNLM"/>
    </source>
</evidence>
<gene>
    <name evidence="1" type="ORF">OVA965_LOCUS24357</name>
    <name evidence="2" type="ORF">TMI583_LOCUS25078</name>
</gene>
<dbReference type="InterPro" id="IPR031127">
    <property type="entry name" value="E3_UB_ligase_RBR"/>
</dbReference>
<dbReference type="GO" id="GO:0016567">
    <property type="term" value="P:protein ubiquitination"/>
    <property type="evidence" value="ECO:0007669"/>
    <property type="project" value="InterPro"/>
</dbReference>
<reference evidence="1" key="1">
    <citation type="submission" date="2021-02" db="EMBL/GenBank/DDBJ databases">
        <authorList>
            <person name="Nowell W R."/>
        </authorList>
    </citation>
    <scope>NUCLEOTIDE SEQUENCE</scope>
</reference>